<evidence type="ECO:0000313" key="2">
    <source>
        <dbReference type="EMBL" id="SEG75860.1"/>
    </source>
</evidence>
<organism evidence="2 3">
    <name type="scientific">Bosea lathyri</name>
    <dbReference type="NCBI Taxonomy" id="1036778"/>
    <lineage>
        <taxon>Bacteria</taxon>
        <taxon>Pseudomonadati</taxon>
        <taxon>Pseudomonadota</taxon>
        <taxon>Alphaproteobacteria</taxon>
        <taxon>Hyphomicrobiales</taxon>
        <taxon>Boseaceae</taxon>
        <taxon>Bosea</taxon>
    </lineage>
</organism>
<sequence>MNRLVIALVLTLASSAAIGQSRPSTVNRPCAVNRQSVVASGAVVLGTGGYTYDRFVRDRGFCQFDEYTEPAWVESRDTPACFIGYRCKSGPYWDD</sequence>
<gene>
    <name evidence="2" type="ORF">SAMN04488115_11245</name>
</gene>
<reference evidence="2 3" key="1">
    <citation type="submission" date="2016-10" db="EMBL/GenBank/DDBJ databases">
        <authorList>
            <person name="de Groot N.N."/>
        </authorList>
    </citation>
    <scope>NUCLEOTIDE SEQUENCE [LARGE SCALE GENOMIC DNA]</scope>
    <source>
        <strain evidence="2 3">DSM 26656</strain>
    </source>
</reference>
<dbReference type="AlphaFoldDB" id="A0A1H6CS58"/>
<feature type="signal peptide" evidence="1">
    <location>
        <begin position="1"/>
        <end position="19"/>
    </location>
</feature>
<dbReference type="Proteomes" id="UP000236743">
    <property type="component" value="Unassembled WGS sequence"/>
</dbReference>
<dbReference type="EMBL" id="FNUY01000012">
    <property type="protein sequence ID" value="SEG75860.1"/>
    <property type="molecule type" value="Genomic_DNA"/>
</dbReference>
<dbReference type="OrthoDB" id="7870801at2"/>
<evidence type="ECO:0008006" key="4">
    <source>
        <dbReference type="Google" id="ProtNLM"/>
    </source>
</evidence>
<dbReference type="RefSeq" id="WP_103874920.1">
    <property type="nucleotide sequence ID" value="NZ_FNUY01000012.1"/>
</dbReference>
<name>A0A1H6CS58_9HYPH</name>
<evidence type="ECO:0000313" key="3">
    <source>
        <dbReference type="Proteomes" id="UP000236743"/>
    </source>
</evidence>
<evidence type="ECO:0000256" key="1">
    <source>
        <dbReference type="SAM" id="SignalP"/>
    </source>
</evidence>
<keyword evidence="3" id="KW-1185">Reference proteome</keyword>
<accession>A0A1H6CS58</accession>
<keyword evidence="1" id="KW-0732">Signal</keyword>
<protein>
    <recommendedName>
        <fullName evidence="4">YARHG domain-containing protein</fullName>
    </recommendedName>
</protein>
<proteinExistence type="predicted"/>
<feature type="chain" id="PRO_5009295145" description="YARHG domain-containing protein" evidence="1">
    <location>
        <begin position="20"/>
        <end position="95"/>
    </location>
</feature>